<evidence type="ECO:0000259" key="12">
    <source>
        <dbReference type="PROSITE" id="PS50944"/>
    </source>
</evidence>
<dbReference type="SUPFAM" id="SSF46785">
    <property type="entry name" value="Winged helix' DNA-binding domain"/>
    <property type="match status" value="1"/>
</dbReference>
<dbReference type="Gene3D" id="2.30.30.90">
    <property type="match status" value="1"/>
</dbReference>
<dbReference type="PANTHER" id="PTHR33238:SF11">
    <property type="entry name" value="TRANSCRIPTIONAL REGULATOR MNTR"/>
    <property type="match status" value="1"/>
</dbReference>
<dbReference type="PANTHER" id="PTHR33238">
    <property type="entry name" value="IRON (METAL) DEPENDENT REPRESSOR, DTXR FAMILY"/>
    <property type="match status" value="1"/>
</dbReference>
<evidence type="ECO:0000313" key="14">
    <source>
        <dbReference type="Proteomes" id="UP001431532"/>
    </source>
</evidence>
<keyword evidence="14" id="KW-1185">Reference proteome</keyword>
<evidence type="ECO:0000256" key="7">
    <source>
        <dbReference type="ARBA" id="ARBA00023125"/>
    </source>
</evidence>
<evidence type="ECO:0000256" key="4">
    <source>
        <dbReference type="ARBA" id="ARBA00022490"/>
    </source>
</evidence>
<evidence type="ECO:0000256" key="5">
    <source>
        <dbReference type="ARBA" id="ARBA00022491"/>
    </source>
</evidence>
<evidence type="ECO:0000256" key="11">
    <source>
        <dbReference type="ARBA" id="ARBA00032593"/>
    </source>
</evidence>
<dbReference type="Gene3D" id="1.10.10.10">
    <property type="entry name" value="Winged helix-like DNA-binding domain superfamily/Winged helix DNA-binding domain"/>
    <property type="match status" value="1"/>
</dbReference>
<accession>A0AAW6U779</accession>
<evidence type="ECO:0000256" key="10">
    <source>
        <dbReference type="ARBA" id="ARBA00023211"/>
    </source>
</evidence>
<dbReference type="Proteomes" id="UP001431532">
    <property type="component" value="Unassembled WGS sequence"/>
</dbReference>
<keyword evidence="6" id="KW-0805">Transcription regulation</keyword>
<dbReference type="InterPro" id="IPR038157">
    <property type="entry name" value="FeoA_core_dom"/>
</dbReference>
<dbReference type="GO" id="GO:0046983">
    <property type="term" value="F:protein dimerization activity"/>
    <property type="evidence" value="ECO:0007669"/>
    <property type="project" value="InterPro"/>
</dbReference>
<keyword evidence="4" id="KW-0963">Cytoplasm</keyword>
<dbReference type="AlphaFoldDB" id="A0AAW6U779"/>
<feature type="domain" description="HTH dtxR-type" evidence="12">
    <location>
        <begin position="1"/>
        <end position="64"/>
    </location>
</feature>
<dbReference type="Gene3D" id="1.10.60.10">
    <property type="entry name" value="Iron dependent repressor, metal binding and dimerisation domain"/>
    <property type="match status" value="1"/>
</dbReference>
<evidence type="ECO:0000256" key="1">
    <source>
        <dbReference type="ARBA" id="ARBA00004496"/>
    </source>
</evidence>
<evidence type="ECO:0000256" key="6">
    <source>
        <dbReference type="ARBA" id="ARBA00023015"/>
    </source>
</evidence>
<keyword evidence="8" id="KW-0010">Activator</keyword>
<protein>
    <recommendedName>
        <fullName evidence="11">Manganese transport regulator</fullName>
    </recommendedName>
</protein>
<dbReference type="GO" id="GO:0005737">
    <property type="term" value="C:cytoplasm"/>
    <property type="evidence" value="ECO:0007669"/>
    <property type="project" value="UniProtKB-SubCell"/>
</dbReference>
<evidence type="ECO:0000256" key="3">
    <source>
        <dbReference type="ARBA" id="ARBA00011738"/>
    </source>
</evidence>
<name>A0AAW6U779_9MOLU</name>
<dbReference type="InterPro" id="IPR022687">
    <property type="entry name" value="HTH_DTXR"/>
</dbReference>
<dbReference type="RefSeq" id="WP_282839047.1">
    <property type="nucleotide sequence ID" value="NZ_JASCXW010000007.1"/>
</dbReference>
<evidence type="ECO:0000256" key="9">
    <source>
        <dbReference type="ARBA" id="ARBA00023163"/>
    </source>
</evidence>
<proteinExistence type="inferred from homology"/>
<keyword evidence="9" id="KW-0804">Transcription</keyword>
<sequence>MNRAEEDYIKTIYELTVEKRQSLIKSNELSERLGFSDQSVNEMVKKLETKGLVSFIPYKGISLTSKGKKVAIRMIRSHRIWEVFLTSKLGFSWENVHEDAEKLEHATSDQVLDKLYQYLGEPKYCQHGNPIPDFEGHMEPLKSVAIEDMEVGSVFEISRVLDFKELLVHLNEQNIKLYDQYEIVDKDNFSGIIKLKAGDSIKIISSKIAKMIFGTKIK</sequence>
<dbReference type="InterPro" id="IPR036390">
    <property type="entry name" value="WH_DNA-bd_sf"/>
</dbReference>
<dbReference type="InterPro" id="IPR050536">
    <property type="entry name" value="DtxR_MntR_Metal-Reg"/>
</dbReference>
<dbReference type="InterPro" id="IPR036388">
    <property type="entry name" value="WH-like_DNA-bd_sf"/>
</dbReference>
<comment type="subcellular location">
    <subcellularLocation>
        <location evidence="1">Cytoplasm</location>
    </subcellularLocation>
</comment>
<dbReference type="InterPro" id="IPR001367">
    <property type="entry name" value="Fe_dep_repressor"/>
</dbReference>
<keyword evidence="7" id="KW-0238">DNA-binding</keyword>
<reference evidence="13" key="1">
    <citation type="submission" date="2023-05" db="EMBL/GenBank/DDBJ databases">
        <title>Mariniplasma microaerophilum sp. nov., a novel anaerobic mollicute isolated from terrestrial mud volcano, Taman Peninsula, Russia.</title>
        <authorList>
            <person name="Khomyakova M.A."/>
            <person name="Merkel A.Y."/>
            <person name="Slobodkin A.I."/>
        </authorList>
    </citation>
    <scope>NUCLEOTIDE SEQUENCE</scope>
    <source>
        <strain evidence="13">M4Ah</strain>
    </source>
</reference>
<gene>
    <name evidence="13" type="ORF">QJ521_03540</name>
</gene>
<organism evidence="13 14">
    <name type="scientific">Peloplasma aerotolerans</name>
    <dbReference type="NCBI Taxonomy" id="3044389"/>
    <lineage>
        <taxon>Bacteria</taxon>
        <taxon>Bacillati</taxon>
        <taxon>Mycoplasmatota</taxon>
        <taxon>Mollicutes</taxon>
        <taxon>Acholeplasmatales</taxon>
        <taxon>Acholeplasmataceae</taxon>
        <taxon>Peloplasma</taxon>
    </lineage>
</organism>
<evidence type="ECO:0000313" key="13">
    <source>
        <dbReference type="EMBL" id="MDI6452630.1"/>
    </source>
</evidence>
<keyword evidence="5" id="KW-0678">Repressor</keyword>
<dbReference type="PROSITE" id="PS50944">
    <property type="entry name" value="HTH_DTXR"/>
    <property type="match status" value="1"/>
</dbReference>
<dbReference type="SMART" id="SM00529">
    <property type="entry name" value="HTH_DTXR"/>
    <property type="match status" value="1"/>
</dbReference>
<keyword evidence="10" id="KW-0464">Manganese</keyword>
<dbReference type="Pfam" id="PF01325">
    <property type="entry name" value="Fe_dep_repress"/>
    <property type="match status" value="1"/>
</dbReference>
<comment type="subunit">
    <text evidence="3">Homodimer.</text>
</comment>
<dbReference type="GO" id="GO:0003700">
    <property type="term" value="F:DNA-binding transcription factor activity"/>
    <property type="evidence" value="ECO:0007669"/>
    <property type="project" value="InterPro"/>
</dbReference>
<comment type="similarity">
    <text evidence="2">Belongs to the DtxR/MntR family.</text>
</comment>
<comment type="caution">
    <text evidence="13">The sequence shown here is derived from an EMBL/GenBank/DDBJ whole genome shotgun (WGS) entry which is preliminary data.</text>
</comment>
<dbReference type="EMBL" id="JASCXW010000007">
    <property type="protein sequence ID" value="MDI6452630.1"/>
    <property type="molecule type" value="Genomic_DNA"/>
</dbReference>
<dbReference type="InterPro" id="IPR036421">
    <property type="entry name" value="Fe_dep_repressor_sf"/>
</dbReference>
<dbReference type="InterPro" id="IPR022689">
    <property type="entry name" value="Iron_dep_repressor"/>
</dbReference>
<evidence type="ECO:0000256" key="8">
    <source>
        <dbReference type="ARBA" id="ARBA00023159"/>
    </source>
</evidence>
<evidence type="ECO:0000256" key="2">
    <source>
        <dbReference type="ARBA" id="ARBA00007871"/>
    </source>
</evidence>
<dbReference type="GO" id="GO:0046914">
    <property type="term" value="F:transition metal ion binding"/>
    <property type="evidence" value="ECO:0007669"/>
    <property type="project" value="InterPro"/>
</dbReference>
<dbReference type="GO" id="GO:0003677">
    <property type="term" value="F:DNA binding"/>
    <property type="evidence" value="ECO:0007669"/>
    <property type="project" value="UniProtKB-KW"/>
</dbReference>
<dbReference type="SUPFAM" id="SSF47979">
    <property type="entry name" value="Iron-dependent repressor protein, dimerization domain"/>
    <property type="match status" value="1"/>
</dbReference>
<dbReference type="Pfam" id="PF02742">
    <property type="entry name" value="Fe_dep_repr_C"/>
    <property type="match status" value="1"/>
</dbReference>